<feature type="domain" description="Nascent polypeptide-associated complex subunit alpha-like UBA" evidence="2">
    <location>
        <begin position="81"/>
        <end position="119"/>
    </location>
</feature>
<feature type="region of interest" description="Disordered" evidence="1">
    <location>
        <begin position="1"/>
        <end position="76"/>
    </location>
</feature>
<feature type="compositionally biased region" description="Low complexity" evidence="1">
    <location>
        <begin position="34"/>
        <end position="46"/>
    </location>
</feature>
<dbReference type="EMBL" id="JAQQWE010000001">
    <property type="protein sequence ID" value="KAK7967489.1"/>
    <property type="molecule type" value="Genomic_DNA"/>
</dbReference>
<dbReference type="InterPro" id="IPR044034">
    <property type="entry name" value="NAC-like_UBA"/>
</dbReference>
<dbReference type="InterPro" id="IPR038922">
    <property type="entry name" value="HYPK_UBA"/>
</dbReference>
<dbReference type="PANTHER" id="PTHR31184:SF2">
    <property type="entry name" value="HUNTINGTIN-INTERACTING PROTEIN K"/>
    <property type="match status" value="1"/>
</dbReference>
<proteinExistence type="predicted"/>
<evidence type="ECO:0000256" key="1">
    <source>
        <dbReference type="SAM" id="MobiDB-lite"/>
    </source>
</evidence>
<reference evidence="3 4" key="1">
    <citation type="submission" date="2023-01" db="EMBL/GenBank/DDBJ databases">
        <title>Analysis of 21 Apiospora genomes using comparative genomics revels a genus with tremendous synthesis potential of carbohydrate active enzymes and secondary metabolites.</title>
        <authorList>
            <person name="Sorensen T."/>
        </authorList>
    </citation>
    <scope>NUCLEOTIDE SEQUENCE [LARGE SCALE GENOMIC DNA]</scope>
    <source>
        <strain evidence="3 4">CBS 24483</strain>
    </source>
</reference>
<dbReference type="PANTHER" id="PTHR31184">
    <property type="entry name" value="HUNTINGTIN-INTERACTING PROTEIN K FAMILY MEMBER"/>
    <property type="match status" value="1"/>
</dbReference>
<dbReference type="InterPro" id="IPR052617">
    <property type="entry name" value="Huntingtin-int_K"/>
</dbReference>
<dbReference type="Proteomes" id="UP001391051">
    <property type="component" value="Unassembled WGS sequence"/>
</dbReference>
<evidence type="ECO:0000313" key="3">
    <source>
        <dbReference type="EMBL" id="KAK7967489.1"/>
    </source>
</evidence>
<gene>
    <name evidence="3" type="ORF">PG986_001766</name>
</gene>
<evidence type="ECO:0000259" key="2">
    <source>
        <dbReference type="Pfam" id="PF19026"/>
    </source>
</evidence>
<name>A0ABR1QXX5_9PEZI</name>
<dbReference type="GeneID" id="92071050"/>
<organism evidence="3 4">
    <name type="scientific">Apiospora aurea</name>
    <dbReference type="NCBI Taxonomy" id="335848"/>
    <lineage>
        <taxon>Eukaryota</taxon>
        <taxon>Fungi</taxon>
        <taxon>Dikarya</taxon>
        <taxon>Ascomycota</taxon>
        <taxon>Pezizomycotina</taxon>
        <taxon>Sordariomycetes</taxon>
        <taxon>Xylariomycetidae</taxon>
        <taxon>Amphisphaeriales</taxon>
        <taxon>Apiosporaceae</taxon>
        <taxon>Apiospora</taxon>
    </lineage>
</organism>
<evidence type="ECO:0000313" key="4">
    <source>
        <dbReference type="Proteomes" id="UP001391051"/>
    </source>
</evidence>
<keyword evidence="4" id="KW-1185">Reference proteome</keyword>
<dbReference type="RefSeq" id="XP_066706881.1">
    <property type="nucleotide sequence ID" value="XM_066837988.1"/>
</dbReference>
<comment type="caution">
    <text evidence="3">The sequence shown here is derived from an EMBL/GenBank/DDBJ whole genome shotgun (WGS) entry which is preliminary data.</text>
</comment>
<dbReference type="Pfam" id="PF19026">
    <property type="entry name" value="UBA_HYPK"/>
    <property type="match status" value="1"/>
</dbReference>
<dbReference type="CDD" id="cd14361">
    <property type="entry name" value="UBA_HYPK"/>
    <property type="match status" value="1"/>
</dbReference>
<protein>
    <recommendedName>
        <fullName evidence="2">Nascent polypeptide-associated complex subunit alpha-like UBA domain-containing protein</fullName>
    </recommendedName>
</protein>
<sequence>MAEHQPPNLHEGATTGDVEDEVQAAKSAEDRKAAAAMASMGSNGADDANGSTAVDQEAASKAMQSLGGEANKSAAAVQKKVKVDAADVTLLVDQLDLTKPKATELLKAHDGDAVKAMKASIAV</sequence>
<accession>A0ABR1QXX5</accession>